<accession>A0A4R4Q3Z7</accession>
<dbReference type="InterPro" id="IPR021005">
    <property type="entry name" value="Znf_CGNR"/>
</dbReference>
<evidence type="ECO:0000313" key="2">
    <source>
        <dbReference type="EMBL" id="TDC29806.1"/>
    </source>
</evidence>
<dbReference type="Pfam" id="PF11706">
    <property type="entry name" value="zf-CGNR"/>
    <property type="match status" value="1"/>
</dbReference>
<comment type="caution">
    <text evidence="2">The sequence shown here is derived from an EMBL/GenBank/DDBJ whole genome shotgun (WGS) entry which is preliminary data.</text>
</comment>
<dbReference type="InterPro" id="IPR023286">
    <property type="entry name" value="ABATE_dom_sf"/>
</dbReference>
<dbReference type="EMBL" id="SMKA01000054">
    <property type="protein sequence ID" value="TDC29806.1"/>
    <property type="molecule type" value="Genomic_DNA"/>
</dbReference>
<reference evidence="2 3" key="1">
    <citation type="submission" date="2019-03" db="EMBL/GenBank/DDBJ databases">
        <title>Draft genome sequences of novel Actinobacteria.</title>
        <authorList>
            <person name="Sahin N."/>
            <person name="Ay H."/>
            <person name="Saygin H."/>
        </authorList>
    </citation>
    <scope>NUCLEOTIDE SEQUENCE [LARGE SCALE GENOMIC DNA]</scope>
    <source>
        <strain evidence="2 3">JCM 30547</strain>
    </source>
</reference>
<keyword evidence="3" id="KW-1185">Reference proteome</keyword>
<protein>
    <submittedName>
        <fullName evidence="2">CGNR zinc finger domain-containing protein</fullName>
    </submittedName>
</protein>
<gene>
    <name evidence="2" type="ORF">E1261_14835</name>
</gene>
<dbReference type="PANTHER" id="PTHR35525:SF3">
    <property type="entry name" value="BLL6575 PROTEIN"/>
    <property type="match status" value="1"/>
</dbReference>
<evidence type="ECO:0000259" key="1">
    <source>
        <dbReference type="Pfam" id="PF11706"/>
    </source>
</evidence>
<organism evidence="2 3">
    <name type="scientific">Kribbella albertanoniae</name>
    <dbReference type="NCBI Taxonomy" id="1266829"/>
    <lineage>
        <taxon>Bacteria</taxon>
        <taxon>Bacillati</taxon>
        <taxon>Actinomycetota</taxon>
        <taxon>Actinomycetes</taxon>
        <taxon>Propionibacteriales</taxon>
        <taxon>Kribbellaceae</taxon>
        <taxon>Kribbella</taxon>
    </lineage>
</organism>
<sequence length="197" mass="21525">MSWAATERFRARPAPAGLVLVQELVNTHAVDRDGEELLADRSSAQRWLQNAGQQWAEVHGLQCPDLVLDESGLRELLDLRSTVAGLLAVPADERPAGAPVNIKVRVGANLLSDAEGRVGIEPVGTGSGWLVSAVWSEILLAQLTGTWARLKVCREPGCRSAFYDTSRNRSGLWHDVHSCGNINNLRVSRTRRKESAQ</sequence>
<dbReference type="SUPFAM" id="SSF160904">
    <property type="entry name" value="Jann2411-like"/>
    <property type="match status" value="1"/>
</dbReference>
<dbReference type="RefSeq" id="WP_132406932.1">
    <property type="nucleotide sequence ID" value="NZ_SMKA01000054.1"/>
</dbReference>
<proteinExistence type="predicted"/>
<evidence type="ECO:0000313" key="3">
    <source>
        <dbReference type="Proteomes" id="UP000295075"/>
    </source>
</evidence>
<dbReference type="InterPro" id="IPR010852">
    <property type="entry name" value="ABATE"/>
</dbReference>
<dbReference type="Gene3D" id="1.10.3300.10">
    <property type="entry name" value="Jann2411-like domain"/>
    <property type="match status" value="1"/>
</dbReference>
<dbReference type="OrthoDB" id="123307at2"/>
<name>A0A4R4Q3Z7_9ACTN</name>
<dbReference type="PANTHER" id="PTHR35525">
    <property type="entry name" value="BLL6575 PROTEIN"/>
    <property type="match status" value="1"/>
</dbReference>
<dbReference type="AlphaFoldDB" id="A0A4R4Q3Z7"/>
<dbReference type="Proteomes" id="UP000295075">
    <property type="component" value="Unassembled WGS sequence"/>
</dbReference>
<feature type="domain" description="Zinc finger CGNR" evidence="1">
    <location>
        <begin position="149"/>
        <end position="192"/>
    </location>
</feature>